<dbReference type="InterPro" id="IPR028212">
    <property type="entry name" value="GHL6"/>
</dbReference>
<sequence length="234" mass="26698">MRLLARMDFSKVSAEVAKEHPEWRYVSLAGELQSHAGRLVSVCPSGEYSQEQIFDILDEVVQRYPLDGFFINWTTMSEENYYKRYHGFCHCDACQTRWREYSGGLELPKGPQDANYARWLRFSRELLDGITDGARSSIVQRPPSACLILGKATEIVIQEVNNAVGRELWHHSTPDTISSWISYRPDVPVSVNSTSLLDMPYRMANEELVHFAQYLLLCISRGGYPSTYMMGTPG</sequence>
<comment type="caution">
    <text evidence="1">The sequence shown here is derived from an EMBL/GenBank/DDBJ whole genome shotgun (WGS) entry which is preliminary data.</text>
</comment>
<proteinExistence type="predicted"/>
<dbReference type="Pfam" id="PF14871">
    <property type="entry name" value="GHL6"/>
    <property type="match status" value="1"/>
</dbReference>
<dbReference type="SUPFAM" id="SSF51445">
    <property type="entry name" value="(Trans)glycosidases"/>
    <property type="match status" value="1"/>
</dbReference>
<evidence type="ECO:0000313" key="2">
    <source>
        <dbReference type="Proteomes" id="UP001610446"/>
    </source>
</evidence>
<reference evidence="1 2" key="1">
    <citation type="submission" date="2024-07" db="EMBL/GenBank/DDBJ databases">
        <title>Section-level genome sequencing and comparative genomics of Aspergillus sections Usti and Cavernicolus.</title>
        <authorList>
            <consortium name="Lawrence Berkeley National Laboratory"/>
            <person name="Nybo J.L."/>
            <person name="Vesth T.C."/>
            <person name="Theobald S."/>
            <person name="Frisvad J.C."/>
            <person name="Larsen T.O."/>
            <person name="Kjaerboelling I."/>
            <person name="Rothschild-Mancinelli K."/>
            <person name="Lyhne E.K."/>
            <person name="Kogle M.E."/>
            <person name="Barry K."/>
            <person name="Clum A."/>
            <person name="Na H."/>
            <person name="Ledsgaard L."/>
            <person name="Lin J."/>
            <person name="Lipzen A."/>
            <person name="Kuo A."/>
            <person name="Riley R."/>
            <person name="Mondo S."/>
            <person name="Labutti K."/>
            <person name="Haridas S."/>
            <person name="Pangalinan J."/>
            <person name="Salamov A.A."/>
            <person name="Simmons B.A."/>
            <person name="Magnuson J.K."/>
            <person name="Chen J."/>
            <person name="Drula E."/>
            <person name="Henrissat B."/>
            <person name="Wiebenga A."/>
            <person name="Lubbers R.J."/>
            <person name="Gomes A.C."/>
            <person name="Makela M.R."/>
            <person name="Stajich J."/>
            <person name="Grigoriev I.V."/>
            <person name="Mortensen U.H."/>
            <person name="De Vries R.P."/>
            <person name="Baker S.E."/>
            <person name="Andersen M.R."/>
        </authorList>
    </citation>
    <scope>NUCLEOTIDE SEQUENCE [LARGE SCALE GENOMIC DNA]</scope>
    <source>
        <strain evidence="1 2">CBS 123904</strain>
    </source>
</reference>
<dbReference type="Gene3D" id="3.20.20.80">
    <property type="entry name" value="Glycosidases"/>
    <property type="match status" value="1"/>
</dbReference>
<name>A0ABR4JQ63_9EURO</name>
<gene>
    <name evidence="1" type="ORF">BJY01DRAFT_13539</name>
</gene>
<evidence type="ECO:0000313" key="1">
    <source>
        <dbReference type="EMBL" id="KAL2841227.1"/>
    </source>
</evidence>
<protein>
    <submittedName>
        <fullName evidence="1">Uncharacterized protein</fullName>
    </submittedName>
</protein>
<dbReference type="Proteomes" id="UP001610446">
    <property type="component" value="Unassembled WGS sequence"/>
</dbReference>
<accession>A0ABR4JQ63</accession>
<keyword evidence="2" id="KW-1185">Reference proteome</keyword>
<organism evidence="1 2">
    <name type="scientific">Aspergillus pseudoustus</name>
    <dbReference type="NCBI Taxonomy" id="1810923"/>
    <lineage>
        <taxon>Eukaryota</taxon>
        <taxon>Fungi</taxon>
        <taxon>Dikarya</taxon>
        <taxon>Ascomycota</taxon>
        <taxon>Pezizomycotina</taxon>
        <taxon>Eurotiomycetes</taxon>
        <taxon>Eurotiomycetidae</taxon>
        <taxon>Eurotiales</taxon>
        <taxon>Aspergillaceae</taxon>
        <taxon>Aspergillus</taxon>
        <taxon>Aspergillus subgen. Nidulantes</taxon>
    </lineage>
</organism>
<dbReference type="InterPro" id="IPR017853">
    <property type="entry name" value="GH"/>
</dbReference>
<dbReference type="EMBL" id="JBFXLU010000112">
    <property type="protein sequence ID" value="KAL2841227.1"/>
    <property type="molecule type" value="Genomic_DNA"/>
</dbReference>